<dbReference type="EMBL" id="KI964082">
    <property type="protein sequence ID" value="EUC41871.1"/>
    <property type="molecule type" value="Genomic_DNA"/>
</dbReference>
<gene>
    <name evidence="2" type="ORF">COCMIDRAFT_29407</name>
</gene>
<dbReference type="OrthoDB" id="3691099at2759"/>
<dbReference type="RefSeq" id="XP_007691596.1">
    <property type="nucleotide sequence ID" value="XM_007693406.1"/>
</dbReference>
<evidence type="ECO:0000313" key="2">
    <source>
        <dbReference type="EMBL" id="EUC41871.1"/>
    </source>
</evidence>
<sequence length="402" mass="45730">MVLPTQTQTTQTTHLHPQHASTHIHPNHHTSTHIHPGLLRLSRSHPRLSRPHARTNSSDLKSLIDQHMAWQDNAIRPGTRGTLLVDWDGDGEPLLSYRSGDVAANSVGAEVVVVVDSVDKGGEEEEEVEKGGGDVGCEEEESEEERGVREVLEEMLEKMVSRDEVVEVKGKEEEKKKRKMLEEEKGVRMEEKKKKERKVEGEVKRAFLIRRKPVPVRQSISPVRWSAPVAQSVQVRHSVPVRHSVDVQQSIPVKQGGEEGKKEVDVGVEKRLPEVPAEEQIEVLPIFYRYEEAPSEYEEVKKKASRRSVARLAEVLKKEGLEVWGMLKYEGKELKAVIKYEGKGLLQEVKEDSRELLQGWREEGRWLLVVLRNEWRDGEDIFQGLKFSNLEVLSGILASSYL</sequence>
<dbReference type="AlphaFoldDB" id="W6ZEB0"/>
<feature type="compositionally biased region" description="Low complexity" evidence="1">
    <location>
        <begin position="1"/>
        <end position="19"/>
    </location>
</feature>
<feature type="region of interest" description="Disordered" evidence="1">
    <location>
        <begin position="119"/>
        <end position="146"/>
    </location>
</feature>
<dbReference type="GeneID" id="19121501"/>
<dbReference type="HOGENOM" id="CLU_057353_0_0_1"/>
<evidence type="ECO:0000313" key="3">
    <source>
        <dbReference type="Proteomes" id="UP000054032"/>
    </source>
</evidence>
<name>W6ZEB0_COCMI</name>
<organism evidence="2 3">
    <name type="scientific">Bipolaris oryzae ATCC 44560</name>
    <dbReference type="NCBI Taxonomy" id="930090"/>
    <lineage>
        <taxon>Eukaryota</taxon>
        <taxon>Fungi</taxon>
        <taxon>Dikarya</taxon>
        <taxon>Ascomycota</taxon>
        <taxon>Pezizomycotina</taxon>
        <taxon>Dothideomycetes</taxon>
        <taxon>Pleosporomycetidae</taxon>
        <taxon>Pleosporales</taxon>
        <taxon>Pleosporineae</taxon>
        <taxon>Pleosporaceae</taxon>
        <taxon>Bipolaris</taxon>
    </lineage>
</organism>
<protein>
    <submittedName>
        <fullName evidence="2">Uncharacterized protein</fullName>
    </submittedName>
</protein>
<accession>W6ZEB0</accession>
<proteinExistence type="predicted"/>
<reference evidence="2 3" key="1">
    <citation type="journal article" date="2013" name="PLoS Genet.">
        <title>Comparative genome structure, secondary metabolite, and effector coding capacity across Cochliobolus pathogens.</title>
        <authorList>
            <person name="Condon B.J."/>
            <person name="Leng Y."/>
            <person name="Wu D."/>
            <person name="Bushley K.E."/>
            <person name="Ohm R.A."/>
            <person name="Otillar R."/>
            <person name="Martin J."/>
            <person name="Schackwitz W."/>
            <person name="Grimwood J."/>
            <person name="MohdZainudin N."/>
            <person name="Xue C."/>
            <person name="Wang R."/>
            <person name="Manning V.A."/>
            <person name="Dhillon B."/>
            <person name="Tu Z.J."/>
            <person name="Steffenson B.J."/>
            <person name="Salamov A."/>
            <person name="Sun H."/>
            <person name="Lowry S."/>
            <person name="LaButti K."/>
            <person name="Han J."/>
            <person name="Copeland A."/>
            <person name="Lindquist E."/>
            <person name="Barry K."/>
            <person name="Schmutz J."/>
            <person name="Baker S.E."/>
            <person name="Ciuffetti L.M."/>
            <person name="Grigoriev I.V."/>
            <person name="Zhong S."/>
            <person name="Turgeon B.G."/>
        </authorList>
    </citation>
    <scope>NUCLEOTIDE SEQUENCE [LARGE SCALE GENOMIC DNA]</scope>
    <source>
        <strain evidence="2 3">ATCC 44560</strain>
    </source>
</reference>
<keyword evidence="3" id="KW-1185">Reference proteome</keyword>
<dbReference type="KEGG" id="bor:COCMIDRAFT_29407"/>
<feature type="region of interest" description="Disordered" evidence="1">
    <location>
        <begin position="1"/>
        <end position="34"/>
    </location>
</feature>
<dbReference type="Proteomes" id="UP000054032">
    <property type="component" value="Unassembled WGS sequence"/>
</dbReference>
<evidence type="ECO:0000256" key="1">
    <source>
        <dbReference type="SAM" id="MobiDB-lite"/>
    </source>
</evidence>